<evidence type="ECO:0000313" key="1">
    <source>
        <dbReference type="EMBL" id="QBK84784.1"/>
    </source>
</evidence>
<name>A0A4D5XEW1_9VIRU</name>
<reference evidence="1" key="1">
    <citation type="journal article" date="2019" name="MBio">
        <title>Virus Genomes from Deep Sea Sediments Expand the Ocean Megavirome and Support Independent Origins of Viral Gigantism.</title>
        <authorList>
            <person name="Backstrom D."/>
            <person name="Yutin N."/>
            <person name="Jorgensen S.L."/>
            <person name="Dharamshi J."/>
            <person name="Homa F."/>
            <person name="Zaremba-Niedwiedzka K."/>
            <person name="Spang A."/>
            <person name="Wolf Y.I."/>
            <person name="Koonin E.V."/>
            <person name="Ettema T.J."/>
        </authorList>
    </citation>
    <scope>NUCLEOTIDE SEQUENCE</scope>
</reference>
<proteinExistence type="predicted"/>
<sequence length="196" mass="23009">MTNIRDFLHGLAKNATHYFSLKGTWSPAIFMRDMKEYEIISIEKVISELNRENKLDYLEFFKVTRGYERPLSNWVKNVWKVFDQGSIMLYFEKSFIRLISLESPSERDKILLSWFNTLGKAKYYTWDEIVSKYGAGTVNLFVSNPEAYTEPDALSDFSLVNSIGYTFSYNTNVAKRTIGFDMTRENIIEKRDEYKG</sequence>
<accession>A0A4D5XEW1</accession>
<dbReference type="EMBL" id="MK500296">
    <property type="protein sequence ID" value="QBK84784.1"/>
    <property type="molecule type" value="Genomic_DNA"/>
</dbReference>
<organism evidence="1">
    <name type="scientific">Pithovirus LCDPAC01</name>
    <dbReference type="NCBI Taxonomy" id="2506600"/>
    <lineage>
        <taxon>Viruses</taxon>
        <taxon>Pithoviruses</taxon>
    </lineage>
</organism>
<gene>
    <name evidence="1" type="ORF">LCDPAC01_02650</name>
</gene>
<protein>
    <submittedName>
        <fullName evidence="1">Uncharacterized protein</fullName>
    </submittedName>
</protein>